<keyword evidence="1" id="KW-0472">Membrane</keyword>
<gene>
    <name evidence="2" type="ORF">BAE39_12230</name>
</gene>
<dbReference type="EMBL" id="LZTJ01000012">
    <property type="protein sequence ID" value="OBP76841.1"/>
    <property type="molecule type" value="Genomic_DNA"/>
</dbReference>
<evidence type="ECO:0000313" key="2">
    <source>
        <dbReference type="EMBL" id="OBP76841.1"/>
    </source>
</evidence>
<keyword evidence="1" id="KW-1133">Transmembrane helix</keyword>
<comment type="caution">
    <text evidence="2">The sequence shown here is derived from an EMBL/GenBank/DDBJ whole genome shotgun (WGS) entry which is preliminary data.</text>
</comment>
<dbReference type="RefSeq" id="WP_032929678.1">
    <property type="nucleotide sequence ID" value="NZ_LZTH01000045.1"/>
</dbReference>
<organism evidence="2 3">
    <name type="scientific">Rhizobium loti</name>
    <name type="common">Mesorhizobium loti</name>
    <dbReference type="NCBI Taxonomy" id="381"/>
    <lineage>
        <taxon>Bacteria</taxon>
        <taxon>Pseudomonadati</taxon>
        <taxon>Pseudomonadota</taxon>
        <taxon>Alphaproteobacteria</taxon>
        <taxon>Hyphomicrobiales</taxon>
        <taxon>Phyllobacteriaceae</taxon>
        <taxon>Mesorhizobium</taxon>
    </lineage>
</organism>
<protein>
    <submittedName>
        <fullName evidence="2">Uncharacterized protein</fullName>
    </submittedName>
</protein>
<accession>A0A1A5I9C3</accession>
<dbReference type="GeneID" id="66684807"/>
<reference evidence="3" key="1">
    <citation type="submission" date="2016-06" db="EMBL/GenBank/DDBJ databases">
        <title>NZP2037 Pacbio-Illumina hybrid assembly.</title>
        <authorList>
            <person name="Ramsay J.P."/>
        </authorList>
    </citation>
    <scope>NUCLEOTIDE SEQUENCE [LARGE SCALE GENOMIC DNA]</scope>
    <source>
        <strain evidence="3">R7ANS::ICEMlSym2042</strain>
    </source>
</reference>
<feature type="transmembrane region" description="Helical" evidence="1">
    <location>
        <begin position="6"/>
        <end position="26"/>
    </location>
</feature>
<dbReference type="AlphaFoldDB" id="A0A1A5I9C3"/>
<proteinExistence type="predicted"/>
<keyword evidence="1" id="KW-0812">Transmembrane</keyword>
<sequence>MEPLEAVFIALVLGLTVVFLAHGYMVRKDGNWQSFHSWWSRKLVDGSIASGDLMRRWVKGSWQYRALTESEEKEDGELQVW</sequence>
<name>A0A1A5I9C3_RHILI</name>
<evidence type="ECO:0000313" key="3">
    <source>
        <dbReference type="Proteomes" id="UP000093748"/>
    </source>
</evidence>
<dbReference type="Proteomes" id="UP000093748">
    <property type="component" value="Unassembled WGS sequence"/>
</dbReference>
<evidence type="ECO:0000256" key="1">
    <source>
        <dbReference type="SAM" id="Phobius"/>
    </source>
</evidence>